<comment type="similarity">
    <text evidence="1">Belongs to the GSP E family.</text>
</comment>
<dbReference type="CDD" id="cd01129">
    <property type="entry name" value="PulE-GspE-like"/>
    <property type="match status" value="1"/>
</dbReference>
<dbReference type="SUPFAM" id="SSF52540">
    <property type="entry name" value="P-loop containing nucleoside triphosphate hydrolases"/>
    <property type="match status" value="1"/>
</dbReference>
<dbReference type="Proteomes" id="UP000886289">
    <property type="component" value="Unassembled WGS sequence"/>
</dbReference>
<dbReference type="PROSITE" id="PS00662">
    <property type="entry name" value="T2SP_E"/>
    <property type="match status" value="1"/>
</dbReference>
<dbReference type="InterPro" id="IPR003593">
    <property type="entry name" value="AAA+_ATPase"/>
</dbReference>
<dbReference type="SMART" id="SM00028">
    <property type="entry name" value="TPR"/>
    <property type="match status" value="4"/>
</dbReference>
<organism evidence="5">
    <name type="scientific">Desulfofervidus auxilii</name>
    <dbReference type="NCBI Taxonomy" id="1621989"/>
    <lineage>
        <taxon>Bacteria</taxon>
        <taxon>Pseudomonadati</taxon>
        <taxon>Thermodesulfobacteriota</taxon>
        <taxon>Candidatus Desulfofervidia</taxon>
        <taxon>Candidatus Desulfofervidales</taxon>
        <taxon>Candidatus Desulfofervidaceae</taxon>
        <taxon>Candidatus Desulfofervidus</taxon>
    </lineage>
</organism>
<dbReference type="Gene3D" id="1.25.40.10">
    <property type="entry name" value="Tetratricopeptide repeat domain"/>
    <property type="match status" value="1"/>
</dbReference>
<dbReference type="PANTHER" id="PTHR30258">
    <property type="entry name" value="TYPE II SECRETION SYSTEM PROTEIN GSPE-RELATED"/>
    <property type="match status" value="1"/>
</dbReference>
<evidence type="ECO:0000256" key="2">
    <source>
        <dbReference type="ARBA" id="ARBA00022741"/>
    </source>
</evidence>
<name>A0A7C0U3U6_DESA2</name>
<evidence type="ECO:0000256" key="3">
    <source>
        <dbReference type="ARBA" id="ARBA00022840"/>
    </source>
</evidence>
<dbReference type="InterPro" id="IPR001482">
    <property type="entry name" value="T2SS/T4SS_dom"/>
</dbReference>
<dbReference type="InterPro" id="IPR007831">
    <property type="entry name" value="T2SS_GspE_N"/>
</dbReference>
<dbReference type="Gene3D" id="3.30.450.90">
    <property type="match status" value="1"/>
</dbReference>
<dbReference type="Gene3D" id="3.40.50.300">
    <property type="entry name" value="P-loop containing nucleotide triphosphate hydrolases"/>
    <property type="match status" value="1"/>
</dbReference>
<dbReference type="Pfam" id="PF05157">
    <property type="entry name" value="MshEN"/>
    <property type="match status" value="1"/>
</dbReference>
<dbReference type="PANTHER" id="PTHR30258:SF1">
    <property type="entry name" value="PROTEIN TRANSPORT PROTEIN HOFB HOMOLOG"/>
    <property type="match status" value="1"/>
</dbReference>
<dbReference type="EMBL" id="DRBS01000291">
    <property type="protein sequence ID" value="HDD44745.1"/>
    <property type="molecule type" value="Genomic_DNA"/>
</dbReference>
<dbReference type="GO" id="GO:0005524">
    <property type="term" value="F:ATP binding"/>
    <property type="evidence" value="ECO:0007669"/>
    <property type="project" value="UniProtKB-KW"/>
</dbReference>
<dbReference type="InterPro" id="IPR019734">
    <property type="entry name" value="TPR_rpt"/>
</dbReference>
<dbReference type="GO" id="GO:0016887">
    <property type="term" value="F:ATP hydrolysis activity"/>
    <property type="evidence" value="ECO:0007669"/>
    <property type="project" value="TreeGrafter"/>
</dbReference>
<dbReference type="InterPro" id="IPR027417">
    <property type="entry name" value="P-loop_NTPase"/>
</dbReference>
<protein>
    <submittedName>
        <fullName evidence="5">Type II/IV secretion system protein</fullName>
    </submittedName>
</protein>
<gene>
    <name evidence="5" type="ORF">ENG63_07800</name>
</gene>
<comment type="caution">
    <text evidence="5">The sequence shown here is derived from an EMBL/GenBank/DDBJ whole genome shotgun (WGS) entry which is preliminary data.</text>
</comment>
<dbReference type="GO" id="GO:0005886">
    <property type="term" value="C:plasma membrane"/>
    <property type="evidence" value="ECO:0007669"/>
    <property type="project" value="TreeGrafter"/>
</dbReference>
<evidence type="ECO:0000313" key="5">
    <source>
        <dbReference type="EMBL" id="HDD44745.1"/>
    </source>
</evidence>
<dbReference type="Pfam" id="PF00437">
    <property type="entry name" value="T2SSE"/>
    <property type="match status" value="1"/>
</dbReference>
<dbReference type="Gene3D" id="3.30.300.160">
    <property type="entry name" value="Type II secretion system, protein E, N-terminal domain"/>
    <property type="match status" value="1"/>
</dbReference>
<feature type="domain" description="Bacterial type II secretion system protein E" evidence="4">
    <location>
        <begin position="586"/>
        <end position="600"/>
    </location>
</feature>
<dbReference type="SMART" id="SM00382">
    <property type="entry name" value="AAA"/>
    <property type="match status" value="1"/>
</dbReference>
<sequence length="778" mass="88941">MAVRAERKELDQTKFNTHLKEAEIYYDQGLYREAKEIYLKLLSQLENMSPTPQIDAQKHMLKAKIEEIESMQQKTEENVLTFPTTHEKESSSEIYEKAQVFKELGLYKQAIEEFKKALYKGYKVEECIHNIINCYEAQGNKLNAISFLEQILNHPSFSRYREQIKYKLGELYEAVGAYGKALNYFKSIKNKEKFPDVEQKIKSLSFRARGGTRFDYLLREGIITKEELEDAVTESKKENKSVEFILMQKYGVPKEEIGKSLSLFFGCEFVSFDPSIHIPLDLIRGLKYQYLKHNGWVPLRREENKIIVAIDNPHDLSKLDIIKTLLQSSDIELVVSIREDIENFIDYFWGQESTPSIEELVETVEEVAIDEEAEEVSEADSRVIQFVNQMILDAWRKKASDIHIEPSPSDKITRIRFRIDGICQPYIQVPNAFTRAVVSRIKIMANLDIAEKRLPQDGKIKFKQKGKDLLELRVATVPTVGGLEDVVLRLLHTGTPLKLNEIGMSERNLKKFIDIISQPYGLVLVVGPTGSGKTTTLHSALSYINTPDKKIWTAEDPVEITQPGLRQVEVRPKIGLTFARIMRSFLRADPDVIMIGEMRDEETATIGIEASLTGHLVFSTLHTNSAPETVTRLLEMGLDPYNFADSLLGVLAQRLIRTLCKNCKEAYHPTKEEFDELVAEYGEEYFGRVGVKYSGNLILYRPKGCDVCGGTGYKGRMGIHELLINDDEIKALIKRKAPTEEIRKVAIRQGMTTLKQDGIEKVLKGYTDLKEVRRVCIK</sequence>
<keyword evidence="3" id="KW-0067">ATP-binding</keyword>
<dbReference type="SUPFAM" id="SSF160246">
    <property type="entry name" value="EspE N-terminal domain-like"/>
    <property type="match status" value="1"/>
</dbReference>
<dbReference type="SUPFAM" id="SSF48452">
    <property type="entry name" value="TPR-like"/>
    <property type="match status" value="1"/>
</dbReference>
<dbReference type="InterPro" id="IPR037257">
    <property type="entry name" value="T2SS_E_N_sf"/>
</dbReference>
<reference evidence="5" key="1">
    <citation type="journal article" date="2020" name="mSystems">
        <title>Genome- and Community-Level Interaction Insights into Carbon Utilization and Element Cycling Functions of Hydrothermarchaeota in Hydrothermal Sediment.</title>
        <authorList>
            <person name="Zhou Z."/>
            <person name="Liu Y."/>
            <person name="Xu W."/>
            <person name="Pan J."/>
            <person name="Luo Z.H."/>
            <person name="Li M."/>
        </authorList>
    </citation>
    <scope>NUCLEOTIDE SEQUENCE [LARGE SCALE GENOMIC DNA]</scope>
    <source>
        <strain evidence="5">HyVt-233</strain>
    </source>
</reference>
<evidence type="ECO:0000256" key="1">
    <source>
        <dbReference type="ARBA" id="ARBA00006611"/>
    </source>
</evidence>
<dbReference type="InterPro" id="IPR011990">
    <property type="entry name" value="TPR-like_helical_dom_sf"/>
</dbReference>
<accession>A0A7C0U3U6</accession>
<dbReference type="AlphaFoldDB" id="A0A7C0U3U6"/>
<dbReference type="FunFam" id="3.40.50.300:FF:000398">
    <property type="entry name" value="Type IV pilus assembly ATPase PilB"/>
    <property type="match status" value="1"/>
</dbReference>
<evidence type="ECO:0000259" key="4">
    <source>
        <dbReference type="PROSITE" id="PS00662"/>
    </source>
</evidence>
<proteinExistence type="inferred from homology"/>
<keyword evidence="2" id="KW-0547">Nucleotide-binding</keyword>